<evidence type="ECO:0000313" key="3">
    <source>
        <dbReference type="EMBL" id="SJM64745.1"/>
    </source>
</evidence>
<name>A0A1R4G9I7_9MICO</name>
<feature type="transmembrane region" description="Helical" evidence="2">
    <location>
        <begin position="36"/>
        <end position="52"/>
    </location>
</feature>
<protein>
    <submittedName>
        <fullName evidence="3">Uncharacterized protein</fullName>
    </submittedName>
</protein>
<reference evidence="3 4" key="1">
    <citation type="submission" date="2017-02" db="EMBL/GenBank/DDBJ databases">
        <authorList>
            <person name="Peterson S.W."/>
        </authorList>
    </citation>
    <scope>NUCLEOTIDE SEQUENCE [LARGE SCALE GENOMIC DNA]</scope>
    <source>
        <strain evidence="3 4">LMG 22410</strain>
    </source>
</reference>
<keyword evidence="2" id="KW-1133">Transmembrane helix</keyword>
<evidence type="ECO:0000256" key="2">
    <source>
        <dbReference type="SAM" id="Phobius"/>
    </source>
</evidence>
<sequence length="195" mass="21436">MQLWVLIVLTGGLAVGSVVMIIVAYANGIFVNPLGFGAPLMAGGMCLAAWRARLWHKSYADKELLPVVFAPRGFIIAGIGPIPWHDVAPIQQSESGETLMLSQSGLHNVSALTVTQRRLLRTTGGNLLNGWRGRAIAPPSVKDMSRAESMRLFATAHRMFWRQPQQVHASQHQQHPAQQQQHQQHPAQPRQGPHA</sequence>
<gene>
    <name evidence="3" type="ORF">CZ674_10050</name>
</gene>
<organism evidence="3 4">
    <name type="scientific">Agrococcus casei LMG 22410</name>
    <dbReference type="NCBI Taxonomy" id="1255656"/>
    <lineage>
        <taxon>Bacteria</taxon>
        <taxon>Bacillati</taxon>
        <taxon>Actinomycetota</taxon>
        <taxon>Actinomycetes</taxon>
        <taxon>Micrococcales</taxon>
        <taxon>Microbacteriaceae</taxon>
        <taxon>Agrococcus</taxon>
    </lineage>
</organism>
<keyword evidence="2" id="KW-0812">Transmembrane</keyword>
<accession>A0A1R4G9I7</accession>
<evidence type="ECO:0000313" key="4">
    <source>
        <dbReference type="Proteomes" id="UP000195787"/>
    </source>
</evidence>
<keyword evidence="2" id="KW-0472">Membrane</keyword>
<feature type="region of interest" description="Disordered" evidence="1">
    <location>
        <begin position="163"/>
        <end position="195"/>
    </location>
</feature>
<evidence type="ECO:0000256" key="1">
    <source>
        <dbReference type="SAM" id="MobiDB-lite"/>
    </source>
</evidence>
<keyword evidence="4" id="KW-1185">Reference proteome</keyword>
<dbReference type="EMBL" id="FUHU01000041">
    <property type="protein sequence ID" value="SJM64745.1"/>
    <property type="molecule type" value="Genomic_DNA"/>
</dbReference>
<dbReference type="Proteomes" id="UP000195787">
    <property type="component" value="Unassembled WGS sequence"/>
</dbReference>
<dbReference type="AlphaFoldDB" id="A0A1R4G9I7"/>
<proteinExistence type="predicted"/>